<proteinExistence type="predicted"/>
<dbReference type="InterPro" id="IPR001173">
    <property type="entry name" value="Glyco_trans_2-like"/>
</dbReference>
<dbReference type="InterPro" id="IPR029044">
    <property type="entry name" value="Nucleotide-diphossugar_trans"/>
</dbReference>
<dbReference type="EMBL" id="MEXR01000056">
    <property type="protein sequence ID" value="OGD08532.1"/>
    <property type="molecule type" value="Genomic_DNA"/>
</dbReference>
<dbReference type="Gene3D" id="3.90.550.10">
    <property type="entry name" value="Spore Coat Polysaccharide Biosynthesis Protein SpsA, Chain A"/>
    <property type="match status" value="1"/>
</dbReference>
<comment type="caution">
    <text evidence="2">The sequence shown here is derived from an EMBL/GenBank/DDBJ whole genome shotgun (WGS) entry which is preliminary data.</text>
</comment>
<protein>
    <recommendedName>
        <fullName evidence="1">Glycosyltransferase 2-like domain-containing protein</fullName>
    </recommendedName>
</protein>
<organism evidence="2 3">
    <name type="scientific">Candidatus Amesbacteria bacterium RIFOXYB1_FULL_44_23</name>
    <dbReference type="NCBI Taxonomy" id="1797263"/>
    <lineage>
        <taxon>Bacteria</taxon>
        <taxon>Candidatus Amesiibacteriota</taxon>
    </lineage>
</organism>
<accession>A0A1F4ZQA9</accession>
<reference evidence="2 3" key="1">
    <citation type="journal article" date="2016" name="Nat. Commun.">
        <title>Thousands of microbial genomes shed light on interconnected biogeochemical processes in an aquifer system.</title>
        <authorList>
            <person name="Anantharaman K."/>
            <person name="Brown C.T."/>
            <person name="Hug L.A."/>
            <person name="Sharon I."/>
            <person name="Castelle C.J."/>
            <person name="Probst A.J."/>
            <person name="Thomas B.C."/>
            <person name="Singh A."/>
            <person name="Wilkins M.J."/>
            <person name="Karaoz U."/>
            <person name="Brodie E.L."/>
            <person name="Williams K.H."/>
            <person name="Hubbard S.S."/>
            <person name="Banfield J.F."/>
        </authorList>
    </citation>
    <scope>NUCLEOTIDE SEQUENCE [LARGE SCALE GENOMIC DNA]</scope>
</reference>
<dbReference type="CDD" id="cd04186">
    <property type="entry name" value="GT_2_like_c"/>
    <property type="match status" value="1"/>
</dbReference>
<dbReference type="STRING" id="1797263.A2397_06165"/>
<name>A0A1F4ZQA9_9BACT</name>
<dbReference type="PANTHER" id="PTHR43179:SF7">
    <property type="entry name" value="RHAMNOSYLTRANSFERASE WBBL"/>
    <property type="match status" value="1"/>
</dbReference>
<evidence type="ECO:0000313" key="3">
    <source>
        <dbReference type="Proteomes" id="UP000176424"/>
    </source>
</evidence>
<sequence length="290" mass="33039">MVSVIVVSYNTREITLECLEKLHESTGVEMEVIVVDNDSRDRSVEAIKKRFPKVTIVLNRQNTGFGVANNQGMSLAKGDKILLLNSDCFVTPTTISTLEKAMQAISDTSVVGCRLLNKDGSLQPSYGYFPTLLRIFSLMFFIDNLPVARKFFKSIHVRDVSRYQRVAEVDWVMGALVLLNKKVWERAGGFDENYFMYGEEVEWMYRIKQAGFTIRYIPQAEATHLGGASSPDMSPAIVGEIKGWKYWFSKYHQGWQQLVLPVVVTLGCILRIILKPKLAKFYLQAIFKVW</sequence>
<dbReference type="PANTHER" id="PTHR43179">
    <property type="entry name" value="RHAMNOSYLTRANSFERASE WBBL"/>
    <property type="match status" value="1"/>
</dbReference>
<evidence type="ECO:0000313" key="2">
    <source>
        <dbReference type="EMBL" id="OGD08532.1"/>
    </source>
</evidence>
<dbReference type="Pfam" id="PF00535">
    <property type="entry name" value="Glycos_transf_2"/>
    <property type="match status" value="1"/>
</dbReference>
<evidence type="ECO:0000259" key="1">
    <source>
        <dbReference type="Pfam" id="PF00535"/>
    </source>
</evidence>
<feature type="domain" description="Glycosyltransferase 2-like" evidence="1">
    <location>
        <begin position="3"/>
        <end position="130"/>
    </location>
</feature>
<dbReference type="SUPFAM" id="SSF53448">
    <property type="entry name" value="Nucleotide-diphospho-sugar transferases"/>
    <property type="match status" value="1"/>
</dbReference>
<dbReference type="Proteomes" id="UP000176424">
    <property type="component" value="Unassembled WGS sequence"/>
</dbReference>
<dbReference type="AlphaFoldDB" id="A0A1F4ZQA9"/>
<gene>
    <name evidence="2" type="ORF">A2397_06165</name>
</gene>